<dbReference type="AlphaFoldDB" id="A0A9J6AYS6"/>
<comment type="caution">
    <text evidence="1">The sequence shown here is derived from an EMBL/GenBank/DDBJ whole genome shotgun (WGS) entry which is preliminary data.</text>
</comment>
<reference evidence="1 2" key="1">
    <citation type="submission" date="2020-09" db="EMBL/GenBank/DDBJ databases">
        <title>De no assembly of potato wild relative species, Solanum commersonii.</title>
        <authorList>
            <person name="Cho K."/>
        </authorList>
    </citation>
    <scope>NUCLEOTIDE SEQUENCE [LARGE SCALE GENOMIC DNA]</scope>
    <source>
        <strain evidence="1">LZ3.2</strain>
        <tissue evidence="1">Leaf</tissue>
    </source>
</reference>
<dbReference type="OrthoDB" id="1282385at2759"/>
<sequence length="232" mass="27135">MAVLNGDVLHSEDRLGGNPVTLAKVAEFQEWLDVCVLEEMASTGSTYTWNDKWKHNRVYSKLDWVFINGERSDEMPGCRAHFMHEGGSAHNPIHVSLLADKPKHKRPFKYCNMWNAHPQFKDIPTLGWQMEGCQIYKVVMKMKGLKQTLRRLHVQYFSNLNREVNSLRQKVKTVQEQLQVNPMCLLLLKEEKEVGREFKRESYLVEMLLAQRSKATWLELGDDNTNFSYRMC</sequence>
<accession>A0A9J6AYS6</accession>
<proteinExistence type="predicted"/>
<protein>
    <recommendedName>
        <fullName evidence="3">Non-LTR retroelement reverse transcriptase</fullName>
    </recommendedName>
</protein>
<name>A0A9J6AYS6_SOLCO</name>
<dbReference type="Proteomes" id="UP000824120">
    <property type="component" value="Chromosome 1"/>
</dbReference>
<keyword evidence="2" id="KW-1185">Reference proteome</keyword>
<dbReference type="EMBL" id="JACXVP010000001">
    <property type="protein sequence ID" value="KAG5629569.1"/>
    <property type="molecule type" value="Genomic_DNA"/>
</dbReference>
<evidence type="ECO:0008006" key="3">
    <source>
        <dbReference type="Google" id="ProtNLM"/>
    </source>
</evidence>
<evidence type="ECO:0000313" key="1">
    <source>
        <dbReference type="EMBL" id="KAG5629569.1"/>
    </source>
</evidence>
<evidence type="ECO:0000313" key="2">
    <source>
        <dbReference type="Proteomes" id="UP000824120"/>
    </source>
</evidence>
<dbReference type="PANTHER" id="PTHR33710:SF78">
    <property type="entry name" value="ENDONUCLEASE_EXONUCLEASE_PHOSPHATASE DOMAIN-CONTAINING PROTEIN"/>
    <property type="match status" value="1"/>
</dbReference>
<dbReference type="PANTHER" id="PTHR33710">
    <property type="entry name" value="BNAC02G09200D PROTEIN"/>
    <property type="match status" value="1"/>
</dbReference>
<gene>
    <name evidence="1" type="ORF">H5410_001286</name>
</gene>
<organism evidence="1 2">
    <name type="scientific">Solanum commersonii</name>
    <name type="common">Commerson's wild potato</name>
    <name type="synonym">Commerson's nightshade</name>
    <dbReference type="NCBI Taxonomy" id="4109"/>
    <lineage>
        <taxon>Eukaryota</taxon>
        <taxon>Viridiplantae</taxon>
        <taxon>Streptophyta</taxon>
        <taxon>Embryophyta</taxon>
        <taxon>Tracheophyta</taxon>
        <taxon>Spermatophyta</taxon>
        <taxon>Magnoliopsida</taxon>
        <taxon>eudicotyledons</taxon>
        <taxon>Gunneridae</taxon>
        <taxon>Pentapetalae</taxon>
        <taxon>asterids</taxon>
        <taxon>lamiids</taxon>
        <taxon>Solanales</taxon>
        <taxon>Solanaceae</taxon>
        <taxon>Solanoideae</taxon>
        <taxon>Solaneae</taxon>
        <taxon>Solanum</taxon>
    </lineage>
</organism>